<evidence type="ECO:0000256" key="3">
    <source>
        <dbReference type="ARBA" id="ARBA00023027"/>
    </source>
</evidence>
<keyword evidence="2 4" id="KW-0560">Oxidoreductase</keyword>
<dbReference type="Gene3D" id="3.40.50.720">
    <property type="entry name" value="NAD(P)-binding Rossmann-like Domain"/>
    <property type="match status" value="2"/>
</dbReference>
<dbReference type="PROSITE" id="PS00671">
    <property type="entry name" value="D_2_HYDROXYACID_DH_3"/>
    <property type="match status" value="1"/>
</dbReference>
<evidence type="ECO:0000256" key="2">
    <source>
        <dbReference type="ARBA" id="ARBA00023002"/>
    </source>
</evidence>
<dbReference type="RefSeq" id="WP_073340670.1">
    <property type="nucleotide sequence ID" value="NZ_FQXM01000034.1"/>
</dbReference>
<keyword evidence="8" id="KW-1185">Reference proteome</keyword>
<dbReference type="Pfam" id="PF02826">
    <property type="entry name" value="2-Hacid_dh_C"/>
    <property type="match status" value="1"/>
</dbReference>
<sequence>MGKALFTFDYGIEKMKAIEDLGYEVILGNEKNHLYNREGNETKFTDDLKDVEILVCYNPFPSLDISKMENLKWIQLSSIGIDQVPKEVAIKNNITITNNNGGYSIPMAEWIVMSILEMIKNSKKLHDNQSKKIWKMDSSILELYGKTIGFVGTGTIAIESAKRLQPFGVNILGMNTNGRNIEYFNKCYSRTNIDEMLSLCDVVVGIVPGTKETYHIFDKNRFNAMKNGVFFINAARGSIVDEKEMIKNLKNGKIKAAALDVYDVEPLPENHALWDLNNVIISPHNSWISEMRNERRYNLIYENMKRYIHGESLINVVELDKGY</sequence>
<dbReference type="InterPro" id="IPR029753">
    <property type="entry name" value="D-isomer_DH_CS"/>
</dbReference>
<dbReference type="EMBL" id="FQXM01000034">
    <property type="protein sequence ID" value="SHI01996.1"/>
    <property type="molecule type" value="Genomic_DNA"/>
</dbReference>
<evidence type="ECO:0000259" key="6">
    <source>
        <dbReference type="Pfam" id="PF02826"/>
    </source>
</evidence>
<proteinExistence type="inferred from homology"/>
<dbReference type="PANTHER" id="PTHR43333">
    <property type="entry name" value="2-HACID_DH_C DOMAIN-CONTAINING PROTEIN"/>
    <property type="match status" value="1"/>
</dbReference>
<dbReference type="OrthoDB" id="9805416at2"/>
<name>A0A1M5XQG5_9CLOT</name>
<accession>A0A1M5XQG5</accession>
<dbReference type="CDD" id="cd12155">
    <property type="entry name" value="PGDH_1"/>
    <property type="match status" value="1"/>
</dbReference>
<evidence type="ECO:0000259" key="5">
    <source>
        <dbReference type="Pfam" id="PF00389"/>
    </source>
</evidence>
<reference evidence="7 8" key="1">
    <citation type="submission" date="2016-11" db="EMBL/GenBank/DDBJ databases">
        <authorList>
            <person name="Jaros S."/>
            <person name="Januszkiewicz K."/>
            <person name="Wedrychowicz H."/>
        </authorList>
    </citation>
    <scope>NUCLEOTIDE SEQUENCE [LARGE SCALE GENOMIC DNA]</scope>
    <source>
        <strain evidence="7 8">DSM 8605</strain>
    </source>
</reference>
<dbReference type="SUPFAM" id="SSF52283">
    <property type="entry name" value="Formate/glycerate dehydrogenase catalytic domain-like"/>
    <property type="match status" value="1"/>
</dbReference>
<dbReference type="InterPro" id="IPR036291">
    <property type="entry name" value="NAD(P)-bd_dom_sf"/>
</dbReference>
<organism evidence="7 8">
    <name type="scientific">Clostridium grantii DSM 8605</name>
    <dbReference type="NCBI Taxonomy" id="1121316"/>
    <lineage>
        <taxon>Bacteria</taxon>
        <taxon>Bacillati</taxon>
        <taxon>Bacillota</taxon>
        <taxon>Clostridia</taxon>
        <taxon>Eubacteriales</taxon>
        <taxon>Clostridiaceae</taxon>
        <taxon>Clostridium</taxon>
    </lineage>
</organism>
<feature type="domain" description="D-isomer specific 2-hydroxyacid dehydrogenase NAD-binding" evidence="6">
    <location>
        <begin position="113"/>
        <end position="285"/>
    </location>
</feature>
<dbReference type="STRING" id="1121316.SAMN02745207_03842"/>
<dbReference type="GO" id="GO:0016616">
    <property type="term" value="F:oxidoreductase activity, acting on the CH-OH group of donors, NAD or NADP as acceptor"/>
    <property type="evidence" value="ECO:0007669"/>
    <property type="project" value="InterPro"/>
</dbReference>
<keyword evidence="3" id="KW-0520">NAD</keyword>
<comment type="similarity">
    <text evidence="1 4">Belongs to the D-isomer specific 2-hydroxyacid dehydrogenase family.</text>
</comment>
<gene>
    <name evidence="7" type="ORF">SAMN02745207_03842</name>
</gene>
<dbReference type="InterPro" id="IPR006139">
    <property type="entry name" value="D-isomer_2_OHA_DH_cat_dom"/>
</dbReference>
<dbReference type="GO" id="GO:0051287">
    <property type="term" value="F:NAD binding"/>
    <property type="evidence" value="ECO:0007669"/>
    <property type="project" value="InterPro"/>
</dbReference>
<evidence type="ECO:0000256" key="1">
    <source>
        <dbReference type="ARBA" id="ARBA00005854"/>
    </source>
</evidence>
<dbReference type="Proteomes" id="UP000184447">
    <property type="component" value="Unassembled WGS sequence"/>
</dbReference>
<dbReference type="Pfam" id="PF00389">
    <property type="entry name" value="2-Hacid_dh"/>
    <property type="match status" value="1"/>
</dbReference>
<dbReference type="PANTHER" id="PTHR43333:SF1">
    <property type="entry name" value="D-ISOMER SPECIFIC 2-HYDROXYACID DEHYDROGENASE NAD-BINDING DOMAIN-CONTAINING PROTEIN"/>
    <property type="match status" value="1"/>
</dbReference>
<evidence type="ECO:0000313" key="8">
    <source>
        <dbReference type="Proteomes" id="UP000184447"/>
    </source>
</evidence>
<evidence type="ECO:0000256" key="4">
    <source>
        <dbReference type="RuleBase" id="RU003719"/>
    </source>
</evidence>
<dbReference type="AlphaFoldDB" id="A0A1M5XQG5"/>
<dbReference type="SUPFAM" id="SSF51735">
    <property type="entry name" value="NAD(P)-binding Rossmann-fold domains"/>
    <property type="match status" value="1"/>
</dbReference>
<dbReference type="InterPro" id="IPR006140">
    <property type="entry name" value="D-isomer_DH_NAD-bd"/>
</dbReference>
<protein>
    <submittedName>
        <fullName evidence="7">Phosphoglycerate dehydrogenase</fullName>
    </submittedName>
</protein>
<feature type="domain" description="D-isomer specific 2-hydroxyacid dehydrogenase catalytic" evidence="5">
    <location>
        <begin position="38"/>
        <end position="317"/>
    </location>
</feature>
<evidence type="ECO:0000313" key="7">
    <source>
        <dbReference type="EMBL" id="SHI01996.1"/>
    </source>
</evidence>